<dbReference type="SUPFAM" id="SSF52540">
    <property type="entry name" value="P-loop containing nucleoside triphosphate hydrolases"/>
    <property type="match status" value="1"/>
</dbReference>
<keyword evidence="4" id="KW-0518">Myosin</keyword>
<dbReference type="GO" id="GO:0005524">
    <property type="term" value="F:ATP binding"/>
    <property type="evidence" value="ECO:0007669"/>
    <property type="project" value="UniProtKB-KW"/>
</dbReference>
<dbReference type="GO" id="GO:0051015">
    <property type="term" value="F:actin filament binding"/>
    <property type="evidence" value="ECO:0007669"/>
    <property type="project" value="TreeGrafter"/>
</dbReference>
<name>A0AAV0YX93_VICFA</name>
<evidence type="ECO:0000259" key="5">
    <source>
        <dbReference type="PROSITE" id="PS51456"/>
    </source>
</evidence>
<evidence type="ECO:0000256" key="2">
    <source>
        <dbReference type="ARBA" id="ARBA00022840"/>
    </source>
</evidence>
<keyword evidence="2" id="KW-0067">ATP-binding</keyword>
<dbReference type="PANTHER" id="PTHR13140">
    <property type="entry name" value="MYOSIN"/>
    <property type="match status" value="1"/>
</dbReference>
<dbReference type="GO" id="GO:0016459">
    <property type="term" value="C:myosin complex"/>
    <property type="evidence" value="ECO:0007669"/>
    <property type="project" value="UniProtKB-KW"/>
</dbReference>
<evidence type="ECO:0000313" key="6">
    <source>
        <dbReference type="EMBL" id="CAI8590107.1"/>
    </source>
</evidence>
<gene>
    <name evidence="6" type="ORF">VFH_I425760</name>
</gene>
<protein>
    <recommendedName>
        <fullName evidence="5">Myosin motor domain-containing protein</fullName>
    </recommendedName>
</protein>
<dbReference type="Proteomes" id="UP001157006">
    <property type="component" value="Chromosome 1L"/>
</dbReference>
<dbReference type="Pfam" id="PF00063">
    <property type="entry name" value="Myosin_head"/>
    <property type="match status" value="1"/>
</dbReference>
<comment type="similarity">
    <text evidence="4">Belongs to the TRAFAC class myosin-kinesin ATPase superfamily. Myosin family.</text>
</comment>
<evidence type="ECO:0000313" key="7">
    <source>
        <dbReference type="Proteomes" id="UP001157006"/>
    </source>
</evidence>
<dbReference type="EMBL" id="OX451736">
    <property type="protein sequence ID" value="CAI8590107.1"/>
    <property type="molecule type" value="Genomic_DNA"/>
</dbReference>
<dbReference type="GO" id="GO:0000146">
    <property type="term" value="F:microfilament motor activity"/>
    <property type="evidence" value="ECO:0007669"/>
    <property type="project" value="TreeGrafter"/>
</dbReference>
<dbReference type="GO" id="GO:0016020">
    <property type="term" value="C:membrane"/>
    <property type="evidence" value="ECO:0007669"/>
    <property type="project" value="TreeGrafter"/>
</dbReference>
<organism evidence="6 7">
    <name type="scientific">Vicia faba</name>
    <name type="common">Broad bean</name>
    <name type="synonym">Faba vulgaris</name>
    <dbReference type="NCBI Taxonomy" id="3906"/>
    <lineage>
        <taxon>Eukaryota</taxon>
        <taxon>Viridiplantae</taxon>
        <taxon>Streptophyta</taxon>
        <taxon>Embryophyta</taxon>
        <taxon>Tracheophyta</taxon>
        <taxon>Spermatophyta</taxon>
        <taxon>Magnoliopsida</taxon>
        <taxon>eudicotyledons</taxon>
        <taxon>Gunneridae</taxon>
        <taxon>Pentapetalae</taxon>
        <taxon>rosids</taxon>
        <taxon>fabids</taxon>
        <taxon>Fabales</taxon>
        <taxon>Fabaceae</taxon>
        <taxon>Papilionoideae</taxon>
        <taxon>50 kb inversion clade</taxon>
        <taxon>NPAAA clade</taxon>
        <taxon>Hologalegina</taxon>
        <taxon>IRL clade</taxon>
        <taxon>Fabeae</taxon>
        <taxon>Vicia</taxon>
    </lineage>
</organism>
<sequence>MDALDVVHISKGDQKNVFAMLVAVLWLRNISFTVINNENHIQAVEDEGLFNTAKLIGCEIKDLKLTLSTRKMKVGNGIIVQNLTLSQASDARDTLAKSIYACLFDWLIEQINKSLAVGKRRTETNGTIILDNVVLIHNQLFGSDDLVQAPRIFKISDVDRLHSFSESYKLGTNLVEGAHSPNLASLDAKLVPEHLLYLSIDRGRKFLSSSKSANRYNFYKDSNAHEIERMLKVLAPLRQQIMSNLNEWEEHNDLQKNWLSLTCS</sequence>
<comment type="caution">
    <text evidence="4">Lacks conserved residue(s) required for the propagation of feature annotation.</text>
</comment>
<proteinExistence type="inferred from homology"/>
<evidence type="ECO:0000256" key="1">
    <source>
        <dbReference type="ARBA" id="ARBA00022741"/>
    </source>
</evidence>
<keyword evidence="4" id="KW-0505">Motor protein</keyword>
<keyword evidence="7" id="KW-1185">Reference proteome</keyword>
<dbReference type="GO" id="GO:0007015">
    <property type="term" value="P:actin filament organization"/>
    <property type="evidence" value="ECO:0007669"/>
    <property type="project" value="TreeGrafter"/>
</dbReference>
<dbReference type="PROSITE" id="PS51456">
    <property type="entry name" value="MYOSIN_MOTOR"/>
    <property type="match status" value="1"/>
</dbReference>
<accession>A0AAV0YX93</accession>
<keyword evidence="1" id="KW-0547">Nucleotide-binding</keyword>
<dbReference type="Gene3D" id="1.20.120.720">
    <property type="entry name" value="Myosin VI head, motor domain, U50 subdomain"/>
    <property type="match status" value="1"/>
</dbReference>
<evidence type="ECO:0000256" key="4">
    <source>
        <dbReference type="PROSITE-ProRule" id="PRU00782"/>
    </source>
</evidence>
<keyword evidence="3 4" id="KW-0009">Actin-binding</keyword>
<dbReference type="PANTHER" id="PTHR13140:SF780">
    <property type="entry name" value="MYOSIN-1"/>
    <property type="match status" value="1"/>
</dbReference>
<feature type="domain" description="Myosin motor" evidence="5">
    <location>
        <begin position="1"/>
        <end position="264"/>
    </location>
</feature>
<dbReference type="InterPro" id="IPR001609">
    <property type="entry name" value="Myosin_head_motor_dom-like"/>
</dbReference>
<dbReference type="InterPro" id="IPR027417">
    <property type="entry name" value="P-loop_NTPase"/>
</dbReference>
<dbReference type="AlphaFoldDB" id="A0AAV0YX93"/>
<evidence type="ECO:0000256" key="3">
    <source>
        <dbReference type="ARBA" id="ARBA00023203"/>
    </source>
</evidence>
<dbReference type="GO" id="GO:0005737">
    <property type="term" value="C:cytoplasm"/>
    <property type="evidence" value="ECO:0007669"/>
    <property type="project" value="TreeGrafter"/>
</dbReference>
<reference evidence="6 7" key="1">
    <citation type="submission" date="2023-01" db="EMBL/GenBank/DDBJ databases">
        <authorList>
            <person name="Kreplak J."/>
        </authorList>
    </citation>
    <scope>NUCLEOTIDE SEQUENCE [LARGE SCALE GENOMIC DNA]</scope>
</reference>